<accession>J9QYL8</accession>
<dbReference type="InterPro" id="IPR002600">
    <property type="entry name" value="Herpes_UL7"/>
</dbReference>
<protein>
    <submittedName>
        <fullName evidence="5">Tegument protein UL7</fullName>
    </submittedName>
</protein>
<evidence type="ECO:0000313" key="5">
    <source>
        <dbReference type="EMBL" id="AFR32448.1"/>
    </source>
</evidence>
<dbReference type="HAMAP" id="MF_04038">
    <property type="entry name" value="HSV_CEP1"/>
    <property type="match status" value="1"/>
</dbReference>
<dbReference type="KEGG" id="vg:26887541"/>
<proteinExistence type="inferred from homology"/>
<dbReference type="Pfam" id="PF01677">
    <property type="entry name" value="Herpes_UL7"/>
    <property type="match status" value="1"/>
</dbReference>
<keyword evidence="1" id="KW-0920">Virion tegument</keyword>
<dbReference type="Proteomes" id="UP000167073">
    <property type="component" value="Segment"/>
</dbReference>
<evidence type="ECO:0000256" key="4">
    <source>
        <dbReference type="ARBA" id="ARBA00023200"/>
    </source>
</evidence>
<keyword evidence="3" id="KW-0946">Virion</keyword>
<reference evidence="5 6" key="1">
    <citation type="journal article" date="2012" name="Virology">
        <title>Analysis of the genome of leporid herpesvirus 4.</title>
        <authorList>
            <person name="Babra B."/>
            <person name="Watson G."/>
            <person name="Xu W."/>
            <person name="Jeffrey B.M."/>
            <person name="Xu J.R."/>
            <person name="Rockey D.D."/>
            <person name="Rohrmann G.F."/>
            <person name="Jin L."/>
        </authorList>
    </citation>
    <scope>NUCLEOTIDE SEQUENCE [LARGE SCALE GENOMIC DNA]</scope>
    <source>
        <strain evidence="5">LHV4012612</strain>
    </source>
</reference>
<keyword evidence="4" id="KW-1035">Host cytoplasm</keyword>
<dbReference type="GO" id="GO:0044423">
    <property type="term" value="C:virion component"/>
    <property type="evidence" value="ECO:0007669"/>
    <property type="project" value="UniProtKB-KW"/>
</dbReference>
<name>J9QYL8_9ALPH</name>
<dbReference type="OrthoDB" id="11084at10239"/>
<dbReference type="RefSeq" id="YP_009230137.1">
    <property type="nucleotide sequence ID" value="NC_029311.1"/>
</dbReference>
<evidence type="ECO:0000256" key="1">
    <source>
        <dbReference type="ARBA" id="ARBA00022580"/>
    </source>
</evidence>
<evidence type="ECO:0000313" key="6">
    <source>
        <dbReference type="Proteomes" id="UP000167073"/>
    </source>
</evidence>
<evidence type="ECO:0000256" key="2">
    <source>
        <dbReference type="ARBA" id="ARBA00022812"/>
    </source>
</evidence>
<organism evidence="5 6">
    <name type="scientific">Leporid alphaherpesvirus 4</name>
    <dbReference type="NCBI Taxonomy" id="481315"/>
    <lineage>
        <taxon>Viruses</taxon>
        <taxon>Duplodnaviria</taxon>
        <taxon>Heunggongvirae</taxon>
        <taxon>Peploviricota</taxon>
        <taxon>Herviviricetes</taxon>
        <taxon>Herpesvirales</taxon>
        <taxon>Orthoherpesviridae</taxon>
        <taxon>Alphaherpesvirinae</taxon>
        <taxon>Simplexvirus</taxon>
        <taxon>Simplexvirus leporidalpha4</taxon>
    </lineage>
</organism>
<keyword evidence="2" id="KW-1040">Host Golgi apparatus</keyword>
<keyword evidence="6" id="KW-1185">Reference proteome</keyword>
<dbReference type="EMBL" id="JQ596859">
    <property type="protein sequence ID" value="AFR32448.1"/>
    <property type="molecule type" value="Genomic_DNA"/>
</dbReference>
<evidence type="ECO:0000256" key="3">
    <source>
        <dbReference type="ARBA" id="ARBA00022844"/>
    </source>
</evidence>
<sequence>MAALRCALAGRRDVMNVAEMVGDQTLLRMACEVHEIAARVPRFSTTNVRRLAVTTSFSIRVFLDGAAGASDISSSEYFEACKAQRAYRGFVVAVITAAEDRVGCLAIPPVMLPHRFALLCPDNLTDFELACMLVYLENCPRDHITPSSSVIISSWLSWVGKKTSPLNRTRCLLIRSCQYMLNTLMFMCRLGPIDERFVLPHWAMALYLLSGSPPPIVAALFSAASPPAFRLSSVPFRTDCFAYRSDGVLSAAWRSDEFRHALVSWWHSEPRRAPGPPLFQDIC</sequence>
<gene>
    <name evidence="5" type="primary">UL7</name>
</gene>
<dbReference type="GeneID" id="26887541"/>